<dbReference type="PANTHER" id="PTHR37844">
    <property type="entry name" value="SER/THR PROTEIN PHOSPHATASE SUPERFAMILY (AFU_ORTHOLOGUE AFUA_1G14840)"/>
    <property type="match status" value="1"/>
</dbReference>
<keyword evidence="3" id="KW-1185">Reference proteome</keyword>
<sequence>MRIAYASDLHMEFGTQFTVDGLADADVMVLAGDVETNAQEWADFLKHVSEFFVHGPIIVVLGNHEYYNGVYPDDLELYRRALSSLGLPNIHLLEREFVIIDGVRFLGATLWTDFAQGTQALSCANGMADFAVIRDGDTMIGLGTSRIAQVHKDTITWLDTCFRDDWNGPEVVVTHHAPSFRSSHPRFAGSRITGGFCSDLDSRIEDWKPGLPAASLWIHGHLHDPVDYRIGQTRILCNPWGYPDEGNERTFLTVDTACKGGI</sequence>
<dbReference type="SUPFAM" id="SSF56300">
    <property type="entry name" value="Metallo-dependent phosphatases"/>
    <property type="match status" value="1"/>
</dbReference>
<dbReference type="PANTHER" id="PTHR37844:SF2">
    <property type="entry name" value="SER_THR PROTEIN PHOSPHATASE SUPERFAMILY (AFU_ORTHOLOGUE AFUA_1G14840)"/>
    <property type="match status" value="1"/>
</dbReference>
<reference evidence="2" key="1">
    <citation type="journal article" date="2021" name="ISME J.">
        <title>Genomic evolution of the class Acidithiobacillia: deep-branching Proteobacteria living in extreme acidic conditions.</title>
        <authorList>
            <person name="Moya-Beltran A."/>
            <person name="Beard S."/>
            <person name="Rojas-Villalobos C."/>
            <person name="Issotta F."/>
            <person name="Gallardo Y."/>
            <person name="Ulloa R."/>
            <person name="Giaveno A."/>
            <person name="Degli Esposti M."/>
            <person name="Johnson D.B."/>
            <person name="Quatrini R."/>
        </authorList>
    </citation>
    <scope>NUCLEOTIDE SEQUENCE</scope>
    <source>
        <strain evidence="2">VAN18-1</strain>
    </source>
</reference>
<dbReference type="Pfam" id="PF00149">
    <property type="entry name" value="Metallophos"/>
    <property type="match status" value="1"/>
</dbReference>
<dbReference type="RefSeq" id="WP_215885644.1">
    <property type="nucleotide sequence ID" value="NZ_JAAXYO010000149.1"/>
</dbReference>
<dbReference type="InterPro" id="IPR029052">
    <property type="entry name" value="Metallo-depent_PP-like"/>
</dbReference>
<comment type="caution">
    <text evidence="2">The sequence shown here is derived from an EMBL/GenBank/DDBJ whole genome shotgun (WGS) entry which is preliminary data.</text>
</comment>
<evidence type="ECO:0000259" key="1">
    <source>
        <dbReference type="Pfam" id="PF00149"/>
    </source>
</evidence>
<evidence type="ECO:0000313" key="2">
    <source>
        <dbReference type="EMBL" id="MBU2788454.1"/>
    </source>
</evidence>
<evidence type="ECO:0000313" key="3">
    <source>
        <dbReference type="Proteomes" id="UP001197378"/>
    </source>
</evidence>
<dbReference type="EMBL" id="JAAXYO010000149">
    <property type="protein sequence ID" value="MBU2788454.1"/>
    <property type="molecule type" value="Genomic_DNA"/>
</dbReference>
<proteinExistence type="predicted"/>
<gene>
    <name evidence="2" type="ORF">HFQ13_09640</name>
</gene>
<dbReference type="Gene3D" id="3.60.21.10">
    <property type="match status" value="1"/>
</dbReference>
<dbReference type="Proteomes" id="UP001197378">
    <property type="component" value="Unassembled WGS sequence"/>
</dbReference>
<dbReference type="GO" id="GO:0016787">
    <property type="term" value="F:hydrolase activity"/>
    <property type="evidence" value="ECO:0007669"/>
    <property type="project" value="InterPro"/>
</dbReference>
<dbReference type="InterPro" id="IPR004843">
    <property type="entry name" value="Calcineurin-like_PHP"/>
</dbReference>
<name>A0AAE2YQS6_9PROT</name>
<protein>
    <submittedName>
        <fullName evidence="2">Phosphatase</fullName>
    </submittedName>
</protein>
<organism evidence="2 3">
    <name type="scientific">Igneacidithiobacillus copahuensis</name>
    <dbReference type="NCBI Taxonomy" id="2724909"/>
    <lineage>
        <taxon>Bacteria</taxon>
        <taxon>Pseudomonadati</taxon>
        <taxon>Pseudomonadota</taxon>
        <taxon>Acidithiobacillia</taxon>
        <taxon>Acidithiobacillales</taxon>
        <taxon>Acidithiobacillaceae</taxon>
        <taxon>Igneacidithiobacillus</taxon>
    </lineage>
</organism>
<accession>A0AAE2YQS6</accession>
<feature type="domain" description="Calcineurin-like phosphoesterase" evidence="1">
    <location>
        <begin position="1"/>
        <end position="225"/>
    </location>
</feature>
<dbReference type="AlphaFoldDB" id="A0AAE2YQS6"/>